<comment type="similarity">
    <text evidence="1">Belongs to the sigma-70 factor family. ECF subfamily.</text>
</comment>
<keyword evidence="4" id="KW-0804">Transcription</keyword>
<dbReference type="Gene3D" id="1.10.1740.10">
    <property type="match status" value="1"/>
</dbReference>
<dbReference type="InterPro" id="IPR007627">
    <property type="entry name" value="RNA_pol_sigma70_r2"/>
</dbReference>
<dbReference type="InterPro" id="IPR014284">
    <property type="entry name" value="RNA_pol_sigma-70_dom"/>
</dbReference>
<gene>
    <name evidence="7" type="ORF">WJU22_09715</name>
</gene>
<evidence type="ECO:0000259" key="6">
    <source>
        <dbReference type="Pfam" id="PF08281"/>
    </source>
</evidence>
<sequence length="157" mass="18650">MFAQHRKALIVEATLILKNIWEAEDVVQDTFEVILKGGHLSKVEPDKYHAYLYRAVRNNCLSTQRKAVADKRKKDRFEETEPRFEPGEMLEAWDTRQRLRDAVKSLPEQRRLAFEKTYLEGKPHRQVAMEMELKLETVKSHIKIALKNLRDRLKHLR</sequence>
<evidence type="ECO:0000256" key="4">
    <source>
        <dbReference type="ARBA" id="ARBA00023163"/>
    </source>
</evidence>
<dbReference type="Pfam" id="PF08281">
    <property type="entry name" value="Sigma70_r4_2"/>
    <property type="match status" value="1"/>
</dbReference>
<dbReference type="EMBL" id="CP150096">
    <property type="protein sequence ID" value="WZN48452.1"/>
    <property type="molecule type" value="Genomic_DNA"/>
</dbReference>
<dbReference type="NCBIfam" id="TIGR02937">
    <property type="entry name" value="sigma70-ECF"/>
    <property type="match status" value="1"/>
</dbReference>
<evidence type="ECO:0000259" key="5">
    <source>
        <dbReference type="Pfam" id="PF04542"/>
    </source>
</evidence>
<protein>
    <submittedName>
        <fullName evidence="7">Sigma-70 family RNA polymerase sigma factor</fullName>
    </submittedName>
</protein>
<dbReference type="SUPFAM" id="SSF88659">
    <property type="entry name" value="Sigma3 and sigma4 domains of RNA polymerase sigma factors"/>
    <property type="match status" value="1"/>
</dbReference>
<feature type="domain" description="RNA polymerase sigma factor 70 region 4 type 2" evidence="6">
    <location>
        <begin position="96"/>
        <end position="149"/>
    </location>
</feature>
<dbReference type="RefSeq" id="WP_341843043.1">
    <property type="nucleotide sequence ID" value="NZ_CP149792.1"/>
</dbReference>
<accession>A0ABZ2Z8I9</accession>
<feature type="domain" description="RNA polymerase sigma-70 region 2" evidence="5">
    <location>
        <begin position="1"/>
        <end position="67"/>
    </location>
</feature>
<reference evidence="7 8" key="1">
    <citation type="submission" date="2024-03" db="EMBL/GenBank/DDBJ databases">
        <title>Chitinophaga caseinilytica sp. nov., a casein hydrolysing bacterium isolated from forest soil.</title>
        <authorList>
            <person name="Lee D.S."/>
            <person name="Han D.M."/>
            <person name="Baek J.H."/>
            <person name="Choi D.G."/>
            <person name="Jeon J.H."/>
            <person name="Jeon C.O."/>
        </authorList>
    </citation>
    <scope>NUCLEOTIDE SEQUENCE [LARGE SCALE GENOMIC DNA]</scope>
    <source>
        <strain evidence="7 8">KACC 19118</strain>
    </source>
</reference>
<evidence type="ECO:0000256" key="3">
    <source>
        <dbReference type="ARBA" id="ARBA00023082"/>
    </source>
</evidence>
<name>A0ABZ2Z8I9_9BACT</name>
<keyword evidence="2" id="KW-0805">Transcription regulation</keyword>
<dbReference type="InterPro" id="IPR039425">
    <property type="entry name" value="RNA_pol_sigma-70-like"/>
</dbReference>
<dbReference type="SUPFAM" id="SSF88946">
    <property type="entry name" value="Sigma2 domain of RNA polymerase sigma factors"/>
    <property type="match status" value="1"/>
</dbReference>
<dbReference type="Gene3D" id="1.10.10.10">
    <property type="entry name" value="Winged helix-like DNA-binding domain superfamily/Winged helix DNA-binding domain"/>
    <property type="match status" value="1"/>
</dbReference>
<dbReference type="Proteomes" id="UP001449657">
    <property type="component" value="Chromosome"/>
</dbReference>
<organism evidence="7 8">
    <name type="scientific">Chitinophaga caseinilytica</name>
    <dbReference type="NCBI Taxonomy" id="2267521"/>
    <lineage>
        <taxon>Bacteria</taxon>
        <taxon>Pseudomonadati</taxon>
        <taxon>Bacteroidota</taxon>
        <taxon>Chitinophagia</taxon>
        <taxon>Chitinophagales</taxon>
        <taxon>Chitinophagaceae</taxon>
        <taxon>Chitinophaga</taxon>
    </lineage>
</organism>
<evidence type="ECO:0000256" key="2">
    <source>
        <dbReference type="ARBA" id="ARBA00023015"/>
    </source>
</evidence>
<keyword evidence="8" id="KW-1185">Reference proteome</keyword>
<dbReference type="InterPro" id="IPR013325">
    <property type="entry name" value="RNA_pol_sigma_r2"/>
</dbReference>
<keyword evidence="3" id="KW-0731">Sigma factor</keyword>
<proteinExistence type="inferred from homology"/>
<evidence type="ECO:0000313" key="8">
    <source>
        <dbReference type="Proteomes" id="UP001449657"/>
    </source>
</evidence>
<evidence type="ECO:0000256" key="1">
    <source>
        <dbReference type="ARBA" id="ARBA00010641"/>
    </source>
</evidence>
<dbReference type="InterPro" id="IPR013324">
    <property type="entry name" value="RNA_pol_sigma_r3/r4-like"/>
</dbReference>
<dbReference type="InterPro" id="IPR013249">
    <property type="entry name" value="RNA_pol_sigma70_r4_t2"/>
</dbReference>
<dbReference type="InterPro" id="IPR036388">
    <property type="entry name" value="WH-like_DNA-bd_sf"/>
</dbReference>
<dbReference type="PANTHER" id="PTHR43133:SF46">
    <property type="entry name" value="RNA POLYMERASE SIGMA-70 FACTOR ECF SUBFAMILY"/>
    <property type="match status" value="1"/>
</dbReference>
<evidence type="ECO:0000313" key="7">
    <source>
        <dbReference type="EMBL" id="WZN48452.1"/>
    </source>
</evidence>
<dbReference type="PANTHER" id="PTHR43133">
    <property type="entry name" value="RNA POLYMERASE ECF-TYPE SIGMA FACTO"/>
    <property type="match status" value="1"/>
</dbReference>
<dbReference type="Pfam" id="PF04542">
    <property type="entry name" value="Sigma70_r2"/>
    <property type="match status" value="1"/>
</dbReference>